<evidence type="ECO:0000313" key="1">
    <source>
        <dbReference type="EMBL" id="PVI02088.1"/>
    </source>
</evidence>
<dbReference type="Proteomes" id="UP000244855">
    <property type="component" value="Unassembled WGS sequence"/>
</dbReference>
<name>A0A2V1DUS2_9PLEO</name>
<dbReference type="OrthoDB" id="432234at2759"/>
<keyword evidence="2" id="KW-1185">Reference proteome</keyword>
<protein>
    <submittedName>
        <fullName evidence="1">Uncharacterized protein</fullName>
    </submittedName>
</protein>
<sequence>MSVTRHQVPVTPAWAVTDYKVQGGTYGAVTLDLHRQNVSSKDGSSHKRYCSVYVQLTRVRPLQDLSLLQRVTLADLNAKPDRLLLLEDQRLAELARSTEIAWEQMESSDEFRYGLVG</sequence>
<evidence type="ECO:0000313" key="2">
    <source>
        <dbReference type="Proteomes" id="UP000244855"/>
    </source>
</evidence>
<proteinExistence type="predicted"/>
<dbReference type="EMBL" id="KZ805347">
    <property type="protein sequence ID" value="PVI02088.1"/>
    <property type="molecule type" value="Genomic_DNA"/>
</dbReference>
<organism evidence="1 2">
    <name type="scientific">Periconia macrospinosa</name>
    <dbReference type="NCBI Taxonomy" id="97972"/>
    <lineage>
        <taxon>Eukaryota</taxon>
        <taxon>Fungi</taxon>
        <taxon>Dikarya</taxon>
        <taxon>Ascomycota</taxon>
        <taxon>Pezizomycotina</taxon>
        <taxon>Dothideomycetes</taxon>
        <taxon>Pleosporomycetidae</taxon>
        <taxon>Pleosporales</taxon>
        <taxon>Massarineae</taxon>
        <taxon>Periconiaceae</taxon>
        <taxon>Periconia</taxon>
    </lineage>
</organism>
<gene>
    <name evidence="1" type="ORF">DM02DRAFT_653842</name>
</gene>
<dbReference type="AlphaFoldDB" id="A0A2V1DUS2"/>
<reference evidence="1 2" key="1">
    <citation type="journal article" date="2018" name="Sci. Rep.">
        <title>Comparative genomics provides insights into the lifestyle and reveals functional heterogeneity of dark septate endophytic fungi.</title>
        <authorList>
            <person name="Knapp D.G."/>
            <person name="Nemeth J.B."/>
            <person name="Barry K."/>
            <person name="Hainaut M."/>
            <person name="Henrissat B."/>
            <person name="Johnson J."/>
            <person name="Kuo A."/>
            <person name="Lim J.H.P."/>
            <person name="Lipzen A."/>
            <person name="Nolan M."/>
            <person name="Ohm R.A."/>
            <person name="Tamas L."/>
            <person name="Grigoriev I.V."/>
            <person name="Spatafora J.W."/>
            <person name="Nagy L.G."/>
            <person name="Kovacs G.M."/>
        </authorList>
    </citation>
    <scope>NUCLEOTIDE SEQUENCE [LARGE SCALE GENOMIC DNA]</scope>
    <source>
        <strain evidence="1 2">DSE2036</strain>
    </source>
</reference>
<dbReference type="STRING" id="97972.A0A2V1DUS2"/>
<accession>A0A2V1DUS2</accession>